<keyword evidence="2 5" id="KW-0812">Transmembrane</keyword>
<gene>
    <name evidence="6" type="ORF">ACFFSY_29625</name>
</gene>
<dbReference type="PANTHER" id="PTHR35529">
    <property type="entry name" value="MANGANESE EFFLUX PUMP MNTP-RELATED"/>
    <property type="match status" value="1"/>
</dbReference>
<comment type="caution">
    <text evidence="6">The sequence shown here is derived from an EMBL/GenBank/DDBJ whole genome shotgun (WGS) entry which is preliminary data.</text>
</comment>
<keyword evidence="7" id="KW-1185">Reference proteome</keyword>
<dbReference type="PANTHER" id="PTHR35529:SF2">
    <property type="entry name" value="SPORULATION PROTEIN YTAF-RELATED"/>
    <property type="match status" value="1"/>
</dbReference>
<keyword evidence="3 5" id="KW-1133">Transmembrane helix</keyword>
<feature type="transmembrane region" description="Helical" evidence="5">
    <location>
        <begin position="216"/>
        <end position="234"/>
    </location>
</feature>
<evidence type="ECO:0000256" key="2">
    <source>
        <dbReference type="ARBA" id="ARBA00022692"/>
    </source>
</evidence>
<proteinExistence type="predicted"/>
<dbReference type="Proteomes" id="UP001589747">
    <property type="component" value="Unassembled WGS sequence"/>
</dbReference>
<keyword evidence="4 5" id="KW-0472">Membrane</keyword>
<name>A0ABV5L0X3_9BACL</name>
<reference evidence="6 7" key="1">
    <citation type="submission" date="2024-09" db="EMBL/GenBank/DDBJ databases">
        <authorList>
            <person name="Sun Q."/>
            <person name="Mori K."/>
        </authorList>
    </citation>
    <scope>NUCLEOTIDE SEQUENCE [LARGE SCALE GENOMIC DNA]</scope>
    <source>
        <strain evidence="6 7">TISTR 2452</strain>
    </source>
</reference>
<feature type="transmembrane region" description="Helical" evidence="5">
    <location>
        <begin position="35"/>
        <end position="55"/>
    </location>
</feature>
<accession>A0ABV5L0X3</accession>
<feature type="transmembrane region" description="Helical" evidence="5">
    <location>
        <begin position="67"/>
        <end position="85"/>
    </location>
</feature>
<feature type="transmembrane region" description="Helical" evidence="5">
    <location>
        <begin position="161"/>
        <end position="182"/>
    </location>
</feature>
<dbReference type="Pfam" id="PF02659">
    <property type="entry name" value="Mntp"/>
    <property type="match status" value="2"/>
</dbReference>
<evidence type="ECO:0000313" key="6">
    <source>
        <dbReference type="EMBL" id="MFB9330123.1"/>
    </source>
</evidence>
<dbReference type="RefSeq" id="WP_377501012.1">
    <property type="nucleotide sequence ID" value="NZ_JBHMDO010000047.1"/>
</dbReference>
<organism evidence="6 7">
    <name type="scientific">Paenibacillus aurantiacus</name>
    <dbReference type="NCBI Taxonomy" id="1936118"/>
    <lineage>
        <taxon>Bacteria</taxon>
        <taxon>Bacillati</taxon>
        <taxon>Bacillota</taxon>
        <taxon>Bacilli</taxon>
        <taxon>Bacillales</taxon>
        <taxon>Paenibacillaceae</taxon>
        <taxon>Paenibacillus</taxon>
    </lineage>
</organism>
<evidence type="ECO:0000313" key="7">
    <source>
        <dbReference type="Proteomes" id="UP001589747"/>
    </source>
</evidence>
<evidence type="ECO:0000256" key="1">
    <source>
        <dbReference type="ARBA" id="ARBA00022475"/>
    </source>
</evidence>
<feature type="transmembrane region" description="Helical" evidence="5">
    <location>
        <begin position="6"/>
        <end position="28"/>
    </location>
</feature>
<protein>
    <submittedName>
        <fullName evidence="6">MntP/YtaF family protein</fullName>
    </submittedName>
</protein>
<evidence type="ECO:0000256" key="3">
    <source>
        <dbReference type="ARBA" id="ARBA00022989"/>
    </source>
</evidence>
<dbReference type="EMBL" id="JBHMDO010000047">
    <property type="protein sequence ID" value="MFB9330123.1"/>
    <property type="molecule type" value="Genomic_DNA"/>
</dbReference>
<evidence type="ECO:0000256" key="5">
    <source>
        <dbReference type="SAM" id="Phobius"/>
    </source>
</evidence>
<dbReference type="InterPro" id="IPR003810">
    <property type="entry name" value="Mntp/YtaF"/>
</dbReference>
<sequence length="237" mass="24886">MLAHAASLLLLAFAVSLDGLGVGVTYGLRRIRIPVFSVVIISLCSGFVVWLSMQIGTVLAGYLSPDFASWTGAALLVLIGAWALVQHFRRGKEDEEDAGEAADFRTAVNQGQDGAPPASDWEATKTIVILELKRLGLVIQILRKPQIADVDRSGIISASEAVLLGFALSLDSFGAGLGAAMVGFPPVLTALIICTASGLFLLGGMQLGFRFAGMRGMQALSVLPGLMLIAMGIMKLL</sequence>
<keyword evidence="1" id="KW-1003">Cell membrane</keyword>
<feature type="transmembrane region" description="Helical" evidence="5">
    <location>
        <begin position="188"/>
        <end position="209"/>
    </location>
</feature>
<evidence type="ECO:0000256" key="4">
    <source>
        <dbReference type="ARBA" id="ARBA00023136"/>
    </source>
</evidence>